<dbReference type="Gene3D" id="3.20.20.190">
    <property type="entry name" value="Phosphatidylinositol (PI) phosphodiesterase"/>
    <property type="match status" value="1"/>
</dbReference>
<evidence type="ECO:0000256" key="6">
    <source>
        <dbReference type="ARBA" id="ARBA00047512"/>
    </source>
</evidence>
<keyword evidence="3 7" id="KW-0732">Signal</keyword>
<comment type="similarity">
    <text evidence="1">Belongs to the glycerophosphoryl diester phosphodiesterase family.</text>
</comment>
<evidence type="ECO:0000313" key="10">
    <source>
        <dbReference type="Proteomes" id="UP001163203"/>
    </source>
</evidence>
<dbReference type="Pfam" id="PF03009">
    <property type="entry name" value="GDPD"/>
    <property type="match status" value="1"/>
</dbReference>
<keyword evidence="4" id="KW-0319">Glycerol metabolism</keyword>
<organism evidence="9 10">
    <name type="scientific">Amycolatopsis cynarae</name>
    <dbReference type="NCBI Taxonomy" id="2995223"/>
    <lineage>
        <taxon>Bacteria</taxon>
        <taxon>Bacillati</taxon>
        <taxon>Actinomycetota</taxon>
        <taxon>Actinomycetes</taxon>
        <taxon>Pseudonocardiales</taxon>
        <taxon>Pseudonocardiaceae</taxon>
        <taxon>Amycolatopsis</taxon>
    </lineage>
</organism>
<dbReference type="InterPro" id="IPR017946">
    <property type="entry name" value="PLC-like_Pdiesterase_TIM-brl"/>
</dbReference>
<accession>A0ABY7BEU5</accession>
<protein>
    <recommendedName>
        <fullName evidence="2">glycerophosphodiester phosphodiesterase</fullName>
        <ecNumber evidence="2">3.1.4.46</ecNumber>
    </recommendedName>
</protein>
<name>A0ABY7BEU5_9PSEU</name>
<evidence type="ECO:0000256" key="5">
    <source>
        <dbReference type="ARBA" id="ARBA00022801"/>
    </source>
</evidence>
<keyword evidence="5" id="KW-0378">Hydrolase</keyword>
<dbReference type="PANTHER" id="PTHR43620:SF7">
    <property type="entry name" value="GLYCEROPHOSPHODIESTER PHOSPHODIESTERASE GDPD5-RELATED"/>
    <property type="match status" value="1"/>
</dbReference>
<dbReference type="InterPro" id="IPR030395">
    <property type="entry name" value="GP_PDE_dom"/>
</dbReference>
<dbReference type="EMBL" id="CP113836">
    <property type="protein sequence ID" value="WAL69954.1"/>
    <property type="molecule type" value="Genomic_DNA"/>
</dbReference>
<dbReference type="CDD" id="cd08602">
    <property type="entry name" value="GDPD_ScGlpQ1_like"/>
    <property type="match status" value="1"/>
</dbReference>
<feature type="chain" id="PRO_5046801189" description="glycerophosphodiester phosphodiesterase" evidence="7">
    <location>
        <begin position="24"/>
        <end position="359"/>
    </location>
</feature>
<dbReference type="Proteomes" id="UP001163203">
    <property type="component" value="Chromosome"/>
</dbReference>
<evidence type="ECO:0000259" key="8">
    <source>
        <dbReference type="PROSITE" id="PS51704"/>
    </source>
</evidence>
<evidence type="ECO:0000256" key="1">
    <source>
        <dbReference type="ARBA" id="ARBA00007277"/>
    </source>
</evidence>
<gene>
    <name evidence="9" type="ORF">ORV05_33735</name>
</gene>
<evidence type="ECO:0000256" key="7">
    <source>
        <dbReference type="SAM" id="SignalP"/>
    </source>
</evidence>
<evidence type="ECO:0000313" key="9">
    <source>
        <dbReference type="EMBL" id="WAL69954.1"/>
    </source>
</evidence>
<dbReference type="PROSITE" id="PS51704">
    <property type="entry name" value="GP_PDE"/>
    <property type="match status" value="1"/>
</dbReference>
<feature type="signal peptide" evidence="7">
    <location>
        <begin position="1"/>
        <end position="23"/>
    </location>
</feature>
<sequence length="359" mass="38914">MARTRLVVLILSSLALPVPVAPAAPASGVLPVVVGHRGAPGHRPEHTLGSYELAFRQGVSWVDVDLVPTADGHLVARHENEIGGTTDVARRPEFRSRRTTKVVDGVELTGWFTEDFTLEELKTLRTVERIPKLRPDNTIYNGRWPVVTYQEVLDLTVRLGRELNRTLGTYPEVKHSTYFSSIGNPVEPKLVELLERNGLNRADAPVVIQSFEVANLRQLSEQVLVPLLQLTSSDGAPADFAATGDVRTYADLVTPAGLAEIAEYAAYLGPDKNQVIPRDPDGNLAGPAALVHDAHEAGLLVIPYTFRNENSFLPVEFRSSADPAAWGSIFSEESAFLATGIDGLFADQPDTALLAVTGS</sequence>
<evidence type="ECO:0000256" key="2">
    <source>
        <dbReference type="ARBA" id="ARBA00012247"/>
    </source>
</evidence>
<comment type="catalytic activity">
    <reaction evidence="6">
        <text>a sn-glycero-3-phosphodiester + H2O = an alcohol + sn-glycerol 3-phosphate + H(+)</text>
        <dbReference type="Rhea" id="RHEA:12969"/>
        <dbReference type="ChEBI" id="CHEBI:15377"/>
        <dbReference type="ChEBI" id="CHEBI:15378"/>
        <dbReference type="ChEBI" id="CHEBI:30879"/>
        <dbReference type="ChEBI" id="CHEBI:57597"/>
        <dbReference type="ChEBI" id="CHEBI:83408"/>
        <dbReference type="EC" id="3.1.4.46"/>
    </reaction>
</comment>
<dbReference type="EC" id="3.1.4.46" evidence="2"/>
<dbReference type="SUPFAM" id="SSF51695">
    <property type="entry name" value="PLC-like phosphodiesterases"/>
    <property type="match status" value="1"/>
</dbReference>
<feature type="domain" description="GP-PDE" evidence="8">
    <location>
        <begin position="31"/>
        <end position="336"/>
    </location>
</feature>
<evidence type="ECO:0000256" key="4">
    <source>
        <dbReference type="ARBA" id="ARBA00022798"/>
    </source>
</evidence>
<dbReference type="PANTHER" id="PTHR43620">
    <property type="entry name" value="GLYCEROPHOSPHORYL DIESTER PHOSPHODIESTERASE"/>
    <property type="match status" value="1"/>
</dbReference>
<reference evidence="9" key="1">
    <citation type="submission" date="2022-11" db="EMBL/GenBank/DDBJ databases">
        <authorList>
            <person name="Mo P."/>
        </authorList>
    </citation>
    <scope>NUCLEOTIDE SEQUENCE</scope>
    <source>
        <strain evidence="9">HUAS 11-8</strain>
    </source>
</reference>
<proteinExistence type="inferred from homology"/>
<keyword evidence="10" id="KW-1185">Reference proteome</keyword>
<evidence type="ECO:0000256" key="3">
    <source>
        <dbReference type="ARBA" id="ARBA00022729"/>
    </source>
</evidence>